<dbReference type="AlphaFoldDB" id="A0A848FAW5"/>
<reference evidence="2 3" key="1">
    <citation type="submission" date="2020-04" db="EMBL/GenBank/DDBJ databases">
        <title>Azohydromonas sp. isolated from soil.</title>
        <authorList>
            <person name="Dahal R.H."/>
        </authorList>
    </citation>
    <scope>NUCLEOTIDE SEQUENCE [LARGE SCALE GENOMIC DNA]</scope>
    <source>
        <strain evidence="2 3">G-1-1-14</strain>
    </source>
</reference>
<feature type="region of interest" description="Disordered" evidence="1">
    <location>
        <begin position="124"/>
        <end position="154"/>
    </location>
</feature>
<dbReference type="RefSeq" id="WP_169162240.1">
    <property type="nucleotide sequence ID" value="NZ_JABBFW010000017.1"/>
</dbReference>
<evidence type="ECO:0000313" key="3">
    <source>
        <dbReference type="Proteomes" id="UP000574067"/>
    </source>
</evidence>
<evidence type="ECO:0000256" key="1">
    <source>
        <dbReference type="SAM" id="MobiDB-lite"/>
    </source>
</evidence>
<evidence type="ECO:0000313" key="2">
    <source>
        <dbReference type="EMBL" id="NML17337.1"/>
    </source>
</evidence>
<organism evidence="2 3">
    <name type="scientific">Azohydromonas caseinilytica</name>
    <dbReference type="NCBI Taxonomy" id="2728836"/>
    <lineage>
        <taxon>Bacteria</taxon>
        <taxon>Pseudomonadati</taxon>
        <taxon>Pseudomonadota</taxon>
        <taxon>Betaproteobacteria</taxon>
        <taxon>Burkholderiales</taxon>
        <taxon>Sphaerotilaceae</taxon>
        <taxon>Azohydromonas</taxon>
    </lineage>
</organism>
<accession>A0A848FAW5</accession>
<sequence>MTNLSFPMISPDTLHPFMQPYIRLTQRNMQLFTSFSASPEMVTLWLQNAQKMVIHAAKSTANGKSGEEPQKMVEQVQNSLSDVGQSKAFAGLVQGLMQSHMQFLMDLAQTNVSAMSQVPAKMMENMQQAATKTLSEPASHEESPRRSSSRRKEH</sequence>
<feature type="compositionally biased region" description="Polar residues" evidence="1">
    <location>
        <begin position="125"/>
        <end position="134"/>
    </location>
</feature>
<feature type="compositionally biased region" description="Basic and acidic residues" evidence="1">
    <location>
        <begin position="138"/>
        <end position="154"/>
    </location>
</feature>
<proteinExistence type="predicted"/>
<protein>
    <recommendedName>
        <fullName evidence="4">Phasin protein</fullName>
    </recommendedName>
</protein>
<gene>
    <name evidence="2" type="ORF">HHL10_20395</name>
</gene>
<comment type="caution">
    <text evidence="2">The sequence shown here is derived from an EMBL/GenBank/DDBJ whole genome shotgun (WGS) entry which is preliminary data.</text>
</comment>
<dbReference type="Proteomes" id="UP000574067">
    <property type="component" value="Unassembled WGS sequence"/>
</dbReference>
<name>A0A848FAW5_9BURK</name>
<keyword evidence="3" id="KW-1185">Reference proteome</keyword>
<evidence type="ECO:0008006" key="4">
    <source>
        <dbReference type="Google" id="ProtNLM"/>
    </source>
</evidence>
<dbReference type="EMBL" id="JABBFW010000017">
    <property type="protein sequence ID" value="NML17337.1"/>
    <property type="molecule type" value="Genomic_DNA"/>
</dbReference>